<dbReference type="PANTHER" id="PTHR24096">
    <property type="entry name" value="LONG-CHAIN-FATTY-ACID--COA LIGASE"/>
    <property type="match status" value="1"/>
</dbReference>
<dbReference type="Proteomes" id="UP001153555">
    <property type="component" value="Unassembled WGS sequence"/>
</dbReference>
<dbReference type="SUPFAM" id="SSF56801">
    <property type="entry name" value="Acetyl-CoA synthetase-like"/>
    <property type="match status" value="1"/>
</dbReference>
<dbReference type="EMBL" id="CACSLK010024540">
    <property type="protein sequence ID" value="CAA0823468.1"/>
    <property type="molecule type" value="Genomic_DNA"/>
</dbReference>
<proteinExistence type="predicted"/>
<sequence>MDNADPSSGELRSGFCPKTNTFYSLRPPVHLPPEKAPLSAADYAFSLHSATSACLDAAALIDAATGNRISYSQFRLRVEALSVSLRSEAGLSPNDVAFVLSPNSTCVPILYFALLSIGVVISPSNPISTTAEIARQLKISMPTVAFATSATSEKLAAHRLRTILIDSADFARMMSRGAASETSGVRVRQNDVAAILFSSGTTGQVKGVELTHRNFIAVTANYFYQRLEKSSPSVGLPTVPLFHVFGFHYLLKSVALGETVVVMGRFDLGKMLRAVEEHKVTLLAVAPPVVAGMVKSDLTRKFDLQSLEAVGSGAAPLGLDLIEAFKKKFPKVSLYQVCQ</sequence>
<dbReference type="InterPro" id="IPR020845">
    <property type="entry name" value="AMP-binding_CS"/>
</dbReference>
<evidence type="ECO:0000256" key="2">
    <source>
        <dbReference type="ARBA" id="ARBA00022598"/>
    </source>
</evidence>
<accession>A0A9N7N5B6</accession>
<dbReference type="PROSITE" id="PS00455">
    <property type="entry name" value="AMP_BINDING"/>
    <property type="match status" value="1"/>
</dbReference>
<evidence type="ECO:0000256" key="1">
    <source>
        <dbReference type="ARBA" id="ARBA00004930"/>
    </source>
</evidence>
<reference evidence="5" key="1">
    <citation type="submission" date="2019-12" db="EMBL/GenBank/DDBJ databases">
        <authorList>
            <person name="Scholes J."/>
        </authorList>
    </citation>
    <scope>NUCLEOTIDE SEQUENCE</scope>
</reference>
<keyword evidence="3" id="KW-0587">Phenylpropanoid metabolism</keyword>
<gene>
    <name evidence="5" type="ORF">SHERM_20623</name>
</gene>
<protein>
    <submittedName>
        <fullName evidence="5">4-coumarate--CoA ligase-like 9</fullName>
    </submittedName>
</protein>
<dbReference type="OrthoDB" id="10253869at2759"/>
<organism evidence="5 6">
    <name type="scientific">Striga hermonthica</name>
    <name type="common">Purple witchweed</name>
    <name type="synonym">Buchnera hermonthica</name>
    <dbReference type="NCBI Taxonomy" id="68872"/>
    <lineage>
        <taxon>Eukaryota</taxon>
        <taxon>Viridiplantae</taxon>
        <taxon>Streptophyta</taxon>
        <taxon>Embryophyta</taxon>
        <taxon>Tracheophyta</taxon>
        <taxon>Spermatophyta</taxon>
        <taxon>Magnoliopsida</taxon>
        <taxon>eudicotyledons</taxon>
        <taxon>Gunneridae</taxon>
        <taxon>Pentapetalae</taxon>
        <taxon>asterids</taxon>
        <taxon>lamiids</taxon>
        <taxon>Lamiales</taxon>
        <taxon>Orobanchaceae</taxon>
        <taxon>Buchnereae</taxon>
        <taxon>Striga</taxon>
    </lineage>
</organism>
<dbReference type="InterPro" id="IPR000873">
    <property type="entry name" value="AMP-dep_synth/lig_dom"/>
</dbReference>
<evidence type="ECO:0000313" key="6">
    <source>
        <dbReference type="Proteomes" id="UP001153555"/>
    </source>
</evidence>
<feature type="domain" description="AMP-dependent synthetase/ligase" evidence="4">
    <location>
        <begin position="51"/>
        <end position="336"/>
    </location>
</feature>
<keyword evidence="6" id="KW-1185">Reference proteome</keyword>
<dbReference type="Pfam" id="PF00501">
    <property type="entry name" value="AMP-binding"/>
    <property type="match status" value="1"/>
</dbReference>
<name>A0A9N7N5B6_STRHE</name>
<dbReference type="PANTHER" id="PTHR24096:SF160">
    <property type="entry name" value="4-COUMARATE--COA LIGASE-LIKE 9"/>
    <property type="match status" value="1"/>
</dbReference>
<evidence type="ECO:0000313" key="5">
    <source>
        <dbReference type="EMBL" id="CAA0823468.1"/>
    </source>
</evidence>
<dbReference type="GO" id="GO:0009698">
    <property type="term" value="P:phenylpropanoid metabolic process"/>
    <property type="evidence" value="ECO:0007669"/>
    <property type="project" value="UniProtKB-KW"/>
</dbReference>
<evidence type="ECO:0000259" key="4">
    <source>
        <dbReference type="Pfam" id="PF00501"/>
    </source>
</evidence>
<comment type="caution">
    <text evidence="5">The sequence shown here is derived from an EMBL/GenBank/DDBJ whole genome shotgun (WGS) entry which is preliminary data.</text>
</comment>
<dbReference type="Gene3D" id="3.40.50.980">
    <property type="match status" value="2"/>
</dbReference>
<keyword evidence="2 5" id="KW-0436">Ligase</keyword>
<dbReference type="GO" id="GO:0016405">
    <property type="term" value="F:CoA-ligase activity"/>
    <property type="evidence" value="ECO:0007669"/>
    <property type="project" value="TreeGrafter"/>
</dbReference>
<evidence type="ECO:0000256" key="3">
    <source>
        <dbReference type="ARBA" id="ARBA00023051"/>
    </source>
</evidence>
<comment type="pathway">
    <text evidence="1">Phytoalexin biosynthesis; 3,4',5-trihydroxystilbene biosynthesis; 3,4',5-trihydroxystilbene from trans-4-coumarate: step 1/2.</text>
</comment>
<dbReference type="AlphaFoldDB" id="A0A9N7N5B6"/>